<dbReference type="Proteomes" id="UP001443914">
    <property type="component" value="Unassembled WGS sequence"/>
</dbReference>
<evidence type="ECO:0000256" key="1">
    <source>
        <dbReference type="SAM" id="Phobius"/>
    </source>
</evidence>
<dbReference type="AlphaFoldDB" id="A0AAW1KXF1"/>
<sequence>MKSKWGNKTITTKNLMDCYHYKWWTQNKRGLGMYGMSDCLSDDDVLTVFLFVFLNCTFFLWLRPFVVQRGGSKIVVGGSCTLQAPSRALFNLLKNSSTVEESLE</sequence>
<reference evidence="2" key="1">
    <citation type="submission" date="2024-03" db="EMBL/GenBank/DDBJ databases">
        <title>WGS assembly of Saponaria officinalis var. Norfolk2.</title>
        <authorList>
            <person name="Jenkins J."/>
            <person name="Shu S."/>
            <person name="Grimwood J."/>
            <person name="Barry K."/>
            <person name="Goodstein D."/>
            <person name="Schmutz J."/>
            <person name="Leebens-Mack J."/>
            <person name="Osbourn A."/>
        </authorList>
    </citation>
    <scope>NUCLEOTIDE SEQUENCE [LARGE SCALE GENOMIC DNA]</scope>
    <source>
        <strain evidence="2">JIC</strain>
    </source>
</reference>
<comment type="caution">
    <text evidence="2">The sequence shown here is derived from an EMBL/GenBank/DDBJ whole genome shotgun (WGS) entry which is preliminary data.</text>
</comment>
<keyword evidence="1" id="KW-0812">Transmembrane</keyword>
<accession>A0AAW1KXF1</accession>
<gene>
    <name evidence="2" type="ORF">RND81_05G152700</name>
</gene>
<organism evidence="2 3">
    <name type="scientific">Saponaria officinalis</name>
    <name type="common">Common soapwort</name>
    <name type="synonym">Lychnis saponaria</name>
    <dbReference type="NCBI Taxonomy" id="3572"/>
    <lineage>
        <taxon>Eukaryota</taxon>
        <taxon>Viridiplantae</taxon>
        <taxon>Streptophyta</taxon>
        <taxon>Embryophyta</taxon>
        <taxon>Tracheophyta</taxon>
        <taxon>Spermatophyta</taxon>
        <taxon>Magnoliopsida</taxon>
        <taxon>eudicotyledons</taxon>
        <taxon>Gunneridae</taxon>
        <taxon>Pentapetalae</taxon>
        <taxon>Caryophyllales</taxon>
        <taxon>Caryophyllaceae</taxon>
        <taxon>Caryophylleae</taxon>
        <taxon>Saponaria</taxon>
    </lineage>
</organism>
<evidence type="ECO:0000313" key="3">
    <source>
        <dbReference type="Proteomes" id="UP001443914"/>
    </source>
</evidence>
<keyword evidence="3" id="KW-1185">Reference proteome</keyword>
<proteinExistence type="predicted"/>
<feature type="transmembrane region" description="Helical" evidence="1">
    <location>
        <begin position="45"/>
        <end position="62"/>
    </location>
</feature>
<keyword evidence="1" id="KW-1133">Transmembrane helix</keyword>
<dbReference type="EMBL" id="JBDFQZ010000005">
    <property type="protein sequence ID" value="KAK9725548.1"/>
    <property type="molecule type" value="Genomic_DNA"/>
</dbReference>
<protein>
    <submittedName>
        <fullName evidence="2">Uncharacterized protein</fullName>
    </submittedName>
</protein>
<evidence type="ECO:0000313" key="2">
    <source>
        <dbReference type="EMBL" id="KAK9725548.1"/>
    </source>
</evidence>
<keyword evidence="1" id="KW-0472">Membrane</keyword>
<name>A0AAW1KXF1_SAPOF</name>